<evidence type="ECO:0000256" key="7">
    <source>
        <dbReference type="RuleBase" id="RU365081"/>
    </source>
</evidence>
<comment type="function">
    <text evidence="7">PPIases accelerate the folding of proteins. It catalyzes the cis-trans isomerization of proline imidic peptide bonds in oligopeptides.</text>
</comment>
<keyword evidence="3 7" id="KW-0697">Rotamase</keyword>
<geneLocation type="nucleomorph" evidence="10"/>
<keyword evidence="8" id="KW-0812">Transmembrane</keyword>
<feature type="transmembrane region" description="Helical" evidence="8">
    <location>
        <begin position="29"/>
        <end position="49"/>
    </location>
</feature>
<dbReference type="GO" id="GO:0003755">
    <property type="term" value="F:peptidyl-prolyl cis-trans isomerase activity"/>
    <property type="evidence" value="ECO:0007669"/>
    <property type="project" value="UniProtKB-UniRule"/>
</dbReference>
<keyword evidence="6 7" id="KW-0694">RNA-binding</keyword>
<keyword evidence="10" id="KW-0542">Nucleomorph</keyword>
<dbReference type="EC" id="5.2.1.8" evidence="7"/>
<dbReference type="GO" id="GO:0005634">
    <property type="term" value="C:nucleus"/>
    <property type="evidence" value="ECO:0007669"/>
    <property type="project" value="UniProtKB-SubCell"/>
</dbReference>
<dbReference type="GO" id="GO:0003723">
    <property type="term" value="F:RNA binding"/>
    <property type="evidence" value="ECO:0007669"/>
    <property type="project" value="UniProtKB-UniRule"/>
</dbReference>
<evidence type="ECO:0000313" key="10">
    <source>
        <dbReference type="EMBL" id="BAS01397.1"/>
    </source>
</evidence>
<sequence>MFINVKTTISNLVFHTYTHNIENSNLFKILLYFIIVLRLLNEFTFFVNINLQKKIIIKIKSIFFFNILYFRLFYGTFIYNKKFYPGNFYKNLYFLILSENYKPIFYTYLIISTIHQHTQLLSNESALGFYIGLPNKIYKIIHYFTKNKLDKIQTKILISYYKNKKKNGIYNRKITKCVRSVNIYIYKNTNPIALYKKSYKNNTLFDKINTQMLKLIGDIPSSVILPPEKTLFIRKLNPLTNEEDLHTLFTRFGKVSSINIITDKHTGHRLNYGFVAFSSKKNCANAIFNLNEWSFSPKLIKPLYKERYP</sequence>
<evidence type="ECO:0000256" key="6">
    <source>
        <dbReference type="PROSITE-ProRule" id="PRU00176"/>
    </source>
</evidence>
<reference evidence="10" key="1">
    <citation type="journal article" date="2015" name="Genome Biol. Evol.">
        <title>Nucleomorph Genome Sequences of Two Chlorarachniophytes, Amorphochlora amoebiformis and Lotharella vacuolata.</title>
        <authorList>
            <person name="Suzuki S."/>
            <person name="Shirato S."/>
            <person name="Hirakawa Y."/>
            <person name="Ishida K."/>
        </authorList>
    </citation>
    <scope>NUCLEOTIDE SEQUENCE</scope>
    <source>
        <strain evidence="10">CCMP240</strain>
    </source>
</reference>
<evidence type="ECO:0000256" key="8">
    <source>
        <dbReference type="SAM" id="Phobius"/>
    </source>
</evidence>
<evidence type="ECO:0000256" key="4">
    <source>
        <dbReference type="ARBA" id="ARBA00023235"/>
    </source>
</evidence>
<dbReference type="SUPFAM" id="SSF54928">
    <property type="entry name" value="RNA-binding domain, RBD"/>
    <property type="match status" value="1"/>
</dbReference>
<protein>
    <recommendedName>
        <fullName evidence="7">Peptidyl-prolyl cis-trans isomerase</fullName>
        <shortName evidence="7">PPIase</shortName>
        <ecNumber evidence="7">5.2.1.8</ecNumber>
    </recommendedName>
</protein>
<organism evidence="10">
    <name type="scientific">Lotharella vacuolata</name>
    <dbReference type="NCBI Taxonomy" id="74820"/>
    <lineage>
        <taxon>Eukaryota</taxon>
        <taxon>Sar</taxon>
        <taxon>Rhizaria</taxon>
        <taxon>Cercozoa</taxon>
        <taxon>Chlorarachniophyceae</taxon>
        <taxon>Lotharella</taxon>
    </lineage>
</organism>
<dbReference type="InterPro" id="IPR000504">
    <property type="entry name" value="RRM_dom"/>
</dbReference>
<keyword evidence="8" id="KW-0472">Membrane</keyword>
<evidence type="ECO:0000256" key="5">
    <source>
        <dbReference type="ARBA" id="ARBA00023242"/>
    </source>
</evidence>
<keyword evidence="8" id="KW-1133">Transmembrane helix</keyword>
<proteinExistence type="inferred from homology"/>
<comment type="catalytic activity">
    <reaction evidence="1 7">
        <text>[protein]-peptidylproline (omega=180) = [protein]-peptidylproline (omega=0)</text>
        <dbReference type="Rhea" id="RHEA:16237"/>
        <dbReference type="Rhea" id="RHEA-COMP:10747"/>
        <dbReference type="Rhea" id="RHEA-COMP:10748"/>
        <dbReference type="ChEBI" id="CHEBI:83833"/>
        <dbReference type="ChEBI" id="CHEBI:83834"/>
        <dbReference type="EC" id="5.2.1.8"/>
    </reaction>
</comment>
<dbReference type="PROSITE" id="PS50102">
    <property type="entry name" value="RRM"/>
    <property type="match status" value="1"/>
</dbReference>
<dbReference type="InterPro" id="IPR012677">
    <property type="entry name" value="Nucleotide-bd_a/b_plait_sf"/>
</dbReference>
<evidence type="ECO:0000256" key="1">
    <source>
        <dbReference type="ARBA" id="ARBA00000971"/>
    </source>
</evidence>
<feature type="domain" description="RRM" evidence="9">
    <location>
        <begin position="229"/>
        <end position="307"/>
    </location>
</feature>
<dbReference type="PANTHER" id="PTHR45843">
    <property type="entry name" value="PEPTIDYL-PROLYL CIS-TRANS ISOMERASE-LIKE 4"/>
    <property type="match status" value="1"/>
</dbReference>
<comment type="similarity">
    <text evidence="7">Belongs to the cyclophilin-type PPIase family. PPIL4 subfamily.</text>
</comment>
<keyword evidence="5 7" id="KW-0539">Nucleus</keyword>
<dbReference type="InterPro" id="IPR035542">
    <property type="entry name" value="CRIP"/>
</dbReference>
<evidence type="ECO:0000256" key="3">
    <source>
        <dbReference type="ARBA" id="ARBA00023110"/>
    </source>
</evidence>
<dbReference type="AlphaFoldDB" id="A0A0H5BKU3"/>
<gene>
    <name evidence="10" type="primary">ppci</name>
</gene>
<dbReference type="Gene3D" id="3.30.70.330">
    <property type="match status" value="1"/>
</dbReference>
<evidence type="ECO:0000256" key="2">
    <source>
        <dbReference type="ARBA" id="ARBA00004123"/>
    </source>
</evidence>
<dbReference type="Pfam" id="PF00076">
    <property type="entry name" value="RRM_1"/>
    <property type="match status" value="1"/>
</dbReference>
<accession>A0A0H5BKU3</accession>
<keyword evidence="4 7" id="KW-0413">Isomerase</keyword>
<name>A0A0H5BKU3_9EUKA</name>
<dbReference type="PANTHER" id="PTHR45843:SF1">
    <property type="entry name" value="PEPTIDYL-PROLYL CIS-TRANS ISOMERASE-LIKE 4"/>
    <property type="match status" value="1"/>
</dbReference>
<dbReference type="InterPro" id="IPR035979">
    <property type="entry name" value="RBD_domain_sf"/>
</dbReference>
<dbReference type="EMBL" id="AB996599">
    <property type="protein sequence ID" value="BAS01397.1"/>
    <property type="molecule type" value="Genomic_DNA"/>
</dbReference>
<comment type="subcellular location">
    <subcellularLocation>
        <location evidence="2 7">Nucleus</location>
    </subcellularLocation>
</comment>
<feature type="transmembrane region" description="Helical" evidence="8">
    <location>
        <begin position="61"/>
        <end position="80"/>
    </location>
</feature>
<dbReference type="SMART" id="SM00360">
    <property type="entry name" value="RRM"/>
    <property type="match status" value="1"/>
</dbReference>
<evidence type="ECO:0000259" key="9">
    <source>
        <dbReference type="PROSITE" id="PS50102"/>
    </source>
</evidence>